<dbReference type="OrthoDB" id="5855668at2759"/>
<evidence type="ECO:0000259" key="2">
    <source>
        <dbReference type="SMART" id="SM00327"/>
    </source>
</evidence>
<dbReference type="InterPro" id="IPR010734">
    <property type="entry name" value="Copine_C"/>
</dbReference>
<dbReference type="PANTHER" id="PTHR45751">
    <property type="entry name" value="COPINE FAMILY PROTEIN 1"/>
    <property type="match status" value="1"/>
</dbReference>
<protein>
    <recommendedName>
        <fullName evidence="2">VWFA domain-containing protein</fullName>
    </recommendedName>
</protein>
<dbReference type="SMART" id="SM00327">
    <property type="entry name" value="VWA"/>
    <property type="match status" value="1"/>
</dbReference>
<accession>A0A8T1V7G8</accession>
<reference evidence="3" key="1">
    <citation type="submission" date="2021-02" db="EMBL/GenBank/DDBJ databases">
        <authorList>
            <person name="Palmer J.M."/>
        </authorList>
    </citation>
    <scope>NUCLEOTIDE SEQUENCE</scope>
    <source>
        <strain evidence="3">SCRP734</strain>
    </source>
</reference>
<sequence>MGCSSSSEMPAAKKSGFQPIPDRYETIEEVQSDLRKAGLESSNLILGVRDPTTVLQLSTAHLVHDVQIDFTESNTWTGKKSFGGRCLHCIDPTGATPNPYQSVISAIGRTLEAFDDDNIIPAFGFGDSTTLAQRCFPFVQGQGCQGFDEVLKRYNEITPQIKLYGPTSFAPVIHEAIKAVKADPGYHILVIIADGQVNEPAATRNAIVEASKYPISIVMVGVGDGPWEMMEEFDDQLPARRFDNFQFVEYNEVLKRNLRNPEAGFAMQALMEIPEQYQTIRKLGLLQ</sequence>
<comment type="caution">
    <text evidence="3">The sequence shown here is derived from an EMBL/GenBank/DDBJ whole genome shotgun (WGS) entry which is preliminary data.</text>
</comment>
<evidence type="ECO:0000313" key="3">
    <source>
        <dbReference type="EMBL" id="KAG7376971.1"/>
    </source>
</evidence>
<name>A0A8T1V7G8_9STRA</name>
<dbReference type="Proteomes" id="UP000694044">
    <property type="component" value="Unassembled WGS sequence"/>
</dbReference>
<gene>
    <name evidence="3" type="ORF">PHYPSEUDO_012371</name>
</gene>
<feature type="domain" description="VWFA" evidence="2">
    <location>
        <begin position="83"/>
        <end position="252"/>
    </location>
</feature>
<dbReference type="Pfam" id="PF07002">
    <property type="entry name" value="Copine"/>
    <property type="match status" value="1"/>
</dbReference>
<evidence type="ECO:0000313" key="4">
    <source>
        <dbReference type="Proteomes" id="UP000694044"/>
    </source>
</evidence>
<dbReference type="GO" id="GO:0004842">
    <property type="term" value="F:ubiquitin-protein transferase activity"/>
    <property type="evidence" value="ECO:0007669"/>
    <property type="project" value="TreeGrafter"/>
</dbReference>
<dbReference type="GO" id="GO:0005634">
    <property type="term" value="C:nucleus"/>
    <property type="evidence" value="ECO:0007669"/>
    <property type="project" value="TreeGrafter"/>
</dbReference>
<keyword evidence="4" id="KW-1185">Reference proteome</keyword>
<dbReference type="PANTHER" id="PTHR45751:SF11">
    <property type="entry name" value="COPINE FAMILY PROTEIN 2"/>
    <property type="match status" value="1"/>
</dbReference>
<evidence type="ECO:0000256" key="1">
    <source>
        <dbReference type="SAM" id="MobiDB-lite"/>
    </source>
</evidence>
<dbReference type="InterPro" id="IPR052079">
    <property type="entry name" value="E3_ligase/Copine_domain"/>
</dbReference>
<dbReference type="InterPro" id="IPR002035">
    <property type="entry name" value="VWF_A"/>
</dbReference>
<organism evidence="3 4">
    <name type="scientific">Phytophthora pseudosyringae</name>
    <dbReference type="NCBI Taxonomy" id="221518"/>
    <lineage>
        <taxon>Eukaryota</taxon>
        <taxon>Sar</taxon>
        <taxon>Stramenopiles</taxon>
        <taxon>Oomycota</taxon>
        <taxon>Peronosporomycetes</taxon>
        <taxon>Peronosporales</taxon>
        <taxon>Peronosporaceae</taxon>
        <taxon>Phytophthora</taxon>
    </lineage>
</organism>
<dbReference type="EMBL" id="JAGDFM010000595">
    <property type="protein sequence ID" value="KAG7376971.1"/>
    <property type="molecule type" value="Genomic_DNA"/>
</dbReference>
<feature type="region of interest" description="Disordered" evidence="1">
    <location>
        <begin position="1"/>
        <end position="20"/>
    </location>
</feature>
<proteinExistence type="predicted"/>
<dbReference type="GO" id="GO:0016567">
    <property type="term" value="P:protein ubiquitination"/>
    <property type="evidence" value="ECO:0007669"/>
    <property type="project" value="TreeGrafter"/>
</dbReference>
<dbReference type="AlphaFoldDB" id="A0A8T1V7G8"/>